<evidence type="ECO:0000259" key="6">
    <source>
        <dbReference type="PROSITE" id="PS51387"/>
    </source>
</evidence>
<name>A0ABP8M0Y3_9BACT</name>
<dbReference type="InterPro" id="IPR016166">
    <property type="entry name" value="FAD-bd_PCMH"/>
</dbReference>
<comment type="caution">
    <text evidence="7">The sequence shown here is derived from an EMBL/GenBank/DDBJ whole genome shotgun (WGS) entry which is preliminary data.</text>
</comment>
<evidence type="ECO:0000256" key="4">
    <source>
        <dbReference type="ARBA" id="ARBA00022827"/>
    </source>
</evidence>
<feature type="domain" description="FAD-binding PCMH-type" evidence="6">
    <location>
        <begin position="38"/>
        <end position="208"/>
    </location>
</feature>
<organism evidence="7 8">
    <name type="scientific">Pontibacter saemangeumensis</name>
    <dbReference type="NCBI Taxonomy" id="1084525"/>
    <lineage>
        <taxon>Bacteria</taxon>
        <taxon>Pseudomonadati</taxon>
        <taxon>Bacteroidota</taxon>
        <taxon>Cytophagia</taxon>
        <taxon>Cytophagales</taxon>
        <taxon>Hymenobacteraceae</taxon>
        <taxon>Pontibacter</taxon>
    </lineage>
</organism>
<dbReference type="InterPro" id="IPR016167">
    <property type="entry name" value="FAD-bd_PCMH_sub1"/>
</dbReference>
<dbReference type="Gene3D" id="3.30.43.10">
    <property type="entry name" value="Uridine Diphospho-n-acetylenolpyruvylglucosamine Reductase, domain 2"/>
    <property type="match status" value="1"/>
</dbReference>
<dbReference type="Pfam" id="PF01565">
    <property type="entry name" value="FAD_binding_4"/>
    <property type="match status" value="1"/>
</dbReference>
<protein>
    <submittedName>
        <fullName evidence="7">FAD-binding oxidoreductase</fullName>
    </submittedName>
</protein>
<dbReference type="Proteomes" id="UP001500552">
    <property type="component" value="Unassembled WGS sequence"/>
</dbReference>
<dbReference type="Gene3D" id="3.40.462.20">
    <property type="match status" value="1"/>
</dbReference>
<keyword evidence="5" id="KW-0560">Oxidoreductase</keyword>
<sequence length="462" mass="50070">MIIGNKRIQELRESLRGRLFLPGEEDYDGARQVFNGMINKKPALIVRCAGVADVITAVRFARETDMRVAVRGGGHNVAGNAVCDDGLVIDLSEMKSVRVDPENRTARGGGGATWGDFDHETQAFGLATTGGIVPTTGIAGLTLGGGFGFLNRKYGLSCDNLLSADVVTADGRFLKASADENEDLFWGIRGGGGNFGVVTSLEYRVHPVGPVLGGEIVYPLDQAKEVLRFYRDWSTTAPDEVRADATLLSGPHGPALAIMVCYCGAIGEGERVLQPLRSFGSPMVDTVAPVPYATVQNLLTEVFRPGLLHYWKAGLFHSFSDEAIETIVDFFAGAVPAPFAAVAIEHLGGAVSRVGPQDTAFSHRGAQHSVLVLRMWQDPVETEENIDWGRRCYRAAAPFLEEGVYVNYLGDEGEARARAAYGINYERLVKLKNKYDPTNFFRLNQNIKPAPESPTPAFQTQS</sequence>
<keyword evidence="4" id="KW-0274">FAD</keyword>
<dbReference type="InterPro" id="IPR050416">
    <property type="entry name" value="FAD-linked_Oxidoreductase"/>
</dbReference>
<comment type="cofactor">
    <cofactor evidence="1">
        <name>FAD</name>
        <dbReference type="ChEBI" id="CHEBI:57692"/>
    </cofactor>
</comment>
<dbReference type="PANTHER" id="PTHR42973">
    <property type="entry name" value="BINDING OXIDOREDUCTASE, PUTATIVE (AFU_ORTHOLOGUE AFUA_1G17690)-RELATED"/>
    <property type="match status" value="1"/>
</dbReference>
<dbReference type="PROSITE" id="PS00862">
    <property type="entry name" value="OX2_COVAL_FAD"/>
    <property type="match status" value="1"/>
</dbReference>
<comment type="similarity">
    <text evidence="2">Belongs to the oxygen-dependent FAD-linked oxidoreductase family.</text>
</comment>
<evidence type="ECO:0000256" key="1">
    <source>
        <dbReference type="ARBA" id="ARBA00001974"/>
    </source>
</evidence>
<evidence type="ECO:0000256" key="2">
    <source>
        <dbReference type="ARBA" id="ARBA00005466"/>
    </source>
</evidence>
<dbReference type="InterPro" id="IPR006094">
    <property type="entry name" value="Oxid_FAD_bind_N"/>
</dbReference>
<keyword evidence="8" id="KW-1185">Reference proteome</keyword>
<dbReference type="InterPro" id="IPR006093">
    <property type="entry name" value="Oxy_OxRdtase_FAD_BS"/>
</dbReference>
<dbReference type="PANTHER" id="PTHR42973:SF39">
    <property type="entry name" value="FAD-BINDING PCMH-TYPE DOMAIN-CONTAINING PROTEIN"/>
    <property type="match status" value="1"/>
</dbReference>
<dbReference type="EMBL" id="BAABHC010000029">
    <property type="protein sequence ID" value="GAA4441690.1"/>
    <property type="molecule type" value="Genomic_DNA"/>
</dbReference>
<accession>A0ABP8M0Y3</accession>
<dbReference type="SUPFAM" id="SSF56176">
    <property type="entry name" value="FAD-binding/transporter-associated domain-like"/>
    <property type="match status" value="1"/>
</dbReference>
<evidence type="ECO:0000256" key="5">
    <source>
        <dbReference type="ARBA" id="ARBA00023002"/>
    </source>
</evidence>
<dbReference type="PROSITE" id="PS51387">
    <property type="entry name" value="FAD_PCMH"/>
    <property type="match status" value="1"/>
</dbReference>
<evidence type="ECO:0000313" key="7">
    <source>
        <dbReference type="EMBL" id="GAA4441690.1"/>
    </source>
</evidence>
<dbReference type="Gene3D" id="3.30.465.10">
    <property type="match status" value="1"/>
</dbReference>
<evidence type="ECO:0000256" key="3">
    <source>
        <dbReference type="ARBA" id="ARBA00022630"/>
    </source>
</evidence>
<dbReference type="InterPro" id="IPR012951">
    <property type="entry name" value="BBE"/>
</dbReference>
<dbReference type="RefSeq" id="WP_345161761.1">
    <property type="nucleotide sequence ID" value="NZ_BAABHC010000029.1"/>
</dbReference>
<dbReference type="InterPro" id="IPR036318">
    <property type="entry name" value="FAD-bd_PCMH-like_sf"/>
</dbReference>
<proteinExistence type="inferred from homology"/>
<reference evidence="8" key="1">
    <citation type="journal article" date="2019" name="Int. J. Syst. Evol. Microbiol.">
        <title>The Global Catalogue of Microorganisms (GCM) 10K type strain sequencing project: providing services to taxonomists for standard genome sequencing and annotation.</title>
        <authorList>
            <consortium name="The Broad Institute Genomics Platform"/>
            <consortium name="The Broad Institute Genome Sequencing Center for Infectious Disease"/>
            <person name="Wu L."/>
            <person name="Ma J."/>
        </authorList>
    </citation>
    <scope>NUCLEOTIDE SEQUENCE [LARGE SCALE GENOMIC DNA]</scope>
    <source>
        <strain evidence="8">JCM 17926</strain>
    </source>
</reference>
<gene>
    <name evidence="7" type="ORF">GCM10023188_40520</name>
</gene>
<evidence type="ECO:0000313" key="8">
    <source>
        <dbReference type="Proteomes" id="UP001500552"/>
    </source>
</evidence>
<keyword evidence="3" id="KW-0285">Flavoprotein</keyword>
<dbReference type="InterPro" id="IPR016169">
    <property type="entry name" value="FAD-bd_PCMH_sub2"/>
</dbReference>
<dbReference type="Pfam" id="PF08031">
    <property type="entry name" value="BBE"/>
    <property type="match status" value="1"/>
</dbReference>